<dbReference type="RefSeq" id="WP_335625475.1">
    <property type="nucleotide sequence ID" value="NZ_CP014143.1"/>
</dbReference>
<dbReference type="Proteomes" id="UP000095672">
    <property type="component" value="Chromosome"/>
</dbReference>
<dbReference type="InterPro" id="IPR029787">
    <property type="entry name" value="Nucleotide_cyclase"/>
</dbReference>
<feature type="transmembrane region" description="Helical" evidence="1">
    <location>
        <begin position="70"/>
        <end position="89"/>
    </location>
</feature>
<evidence type="ECO:0000259" key="2">
    <source>
        <dbReference type="PROSITE" id="PS50125"/>
    </source>
</evidence>
<dbReference type="InterPro" id="IPR001054">
    <property type="entry name" value="A/G_cyclase"/>
</dbReference>
<keyword evidence="1" id="KW-0472">Membrane</keyword>
<protein>
    <submittedName>
        <fullName evidence="3">Adenylate cyclase 2</fullName>
        <ecNumber evidence="3">4.6.1.1</ecNumber>
    </submittedName>
</protein>
<dbReference type="PANTHER" id="PTHR43081">
    <property type="entry name" value="ADENYLATE CYCLASE, TERMINAL-DIFFERENTIATION SPECIFIC-RELATED"/>
    <property type="match status" value="1"/>
</dbReference>
<feature type="transmembrane region" description="Helical" evidence="1">
    <location>
        <begin position="109"/>
        <end position="135"/>
    </location>
</feature>
<dbReference type="PATRIC" id="fig|1769779.3.peg.2143"/>
<accession>A0A1C9W8T1</accession>
<dbReference type="GO" id="GO:0004016">
    <property type="term" value="F:adenylate cyclase activity"/>
    <property type="evidence" value="ECO:0007669"/>
    <property type="project" value="UniProtKB-EC"/>
</dbReference>
<keyword evidence="4" id="KW-1185">Reference proteome</keyword>
<feature type="transmembrane region" description="Helical" evidence="1">
    <location>
        <begin position="40"/>
        <end position="58"/>
    </location>
</feature>
<dbReference type="KEGG" id="micc:AUP74_02146"/>
<gene>
    <name evidence="3" type="primary">cyaB_1</name>
    <name evidence="3" type="ORF">AUP74_02146</name>
</gene>
<dbReference type="Gene3D" id="3.30.70.1230">
    <property type="entry name" value="Nucleotide cyclase"/>
    <property type="match status" value="1"/>
</dbReference>
<dbReference type="InterPro" id="IPR050697">
    <property type="entry name" value="Adenylyl/Guanylyl_Cyclase_3/4"/>
</dbReference>
<dbReference type="SMART" id="SM00044">
    <property type="entry name" value="CYCc"/>
    <property type="match status" value="1"/>
</dbReference>
<dbReference type="SUPFAM" id="SSF55073">
    <property type="entry name" value="Nucleotide cyclase"/>
    <property type="match status" value="1"/>
</dbReference>
<dbReference type="Pfam" id="PF00211">
    <property type="entry name" value="Guanylate_cyc"/>
    <property type="match status" value="1"/>
</dbReference>
<dbReference type="GO" id="GO:0035556">
    <property type="term" value="P:intracellular signal transduction"/>
    <property type="evidence" value="ECO:0007669"/>
    <property type="project" value="InterPro"/>
</dbReference>
<name>A0A1C9W8T1_9GAMM</name>
<keyword evidence="1" id="KW-0812">Transmembrane</keyword>
<dbReference type="GO" id="GO:0006171">
    <property type="term" value="P:cAMP biosynthetic process"/>
    <property type="evidence" value="ECO:0007669"/>
    <property type="project" value="TreeGrafter"/>
</dbReference>
<feature type="transmembrane region" description="Helical" evidence="1">
    <location>
        <begin position="176"/>
        <end position="194"/>
    </location>
</feature>
<keyword evidence="1" id="KW-1133">Transmembrane helix</keyword>
<evidence type="ECO:0000313" key="4">
    <source>
        <dbReference type="Proteomes" id="UP000095672"/>
    </source>
</evidence>
<dbReference type="EMBL" id="CP014143">
    <property type="protein sequence ID" value="AOS97563.1"/>
    <property type="molecule type" value="Genomic_DNA"/>
</dbReference>
<feature type="domain" description="Guanylate cyclase" evidence="2">
    <location>
        <begin position="251"/>
        <end position="386"/>
    </location>
</feature>
<dbReference type="STRING" id="1769779.AUP74_02146"/>
<dbReference type="PANTHER" id="PTHR43081:SF18">
    <property type="entry name" value="BLL7624 PROTEIN"/>
    <property type="match status" value="1"/>
</dbReference>
<feature type="transmembrane region" description="Helical" evidence="1">
    <location>
        <begin position="147"/>
        <end position="164"/>
    </location>
</feature>
<reference evidence="4" key="1">
    <citation type="submission" date="2016-01" db="EMBL/GenBank/DDBJ databases">
        <title>Complete genome sequence of Microbulbifer sp. CCB-MM1, a halophile isolated from Matang Mangrove Forest, Perak.</title>
        <authorList>
            <person name="Moh T.H."/>
            <person name="Dinesh B."/>
            <person name="Lau N.-S."/>
            <person name="Go F."/>
            <person name="Alexander Chong S.-C."/>
        </authorList>
    </citation>
    <scope>NUCLEOTIDE SEQUENCE [LARGE SCALE GENOMIC DNA]</scope>
    <source>
        <strain evidence="4">CCB-MM1</strain>
    </source>
</reference>
<organism evidence="3 4">
    <name type="scientific">Microbulbifer aggregans</name>
    <dbReference type="NCBI Taxonomy" id="1769779"/>
    <lineage>
        <taxon>Bacteria</taxon>
        <taxon>Pseudomonadati</taxon>
        <taxon>Pseudomonadota</taxon>
        <taxon>Gammaproteobacteria</taxon>
        <taxon>Cellvibrionales</taxon>
        <taxon>Microbulbiferaceae</taxon>
        <taxon>Microbulbifer</taxon>
    </lineage>
</organism>
<dbReference type="CDD" id="cd07302">
    <property type="entry name" value="CHD"/>
    <property type="match status" value="1"/>
</dbReference>
<evidence type="ECO:0000313" key="3">
    <source>
        <dbReference type="EMBL" id="AOS97563.1"/>
    </source>
</evidence>
<keyword evidence="3" id="KW-0456">Lyase</keyword>
<proteinExistence type="predicted"/>
<evidence type="ECO:0000256" key="1">
    <source>
        <dbReference type="SAM" id="Phobius"/>
    </source>
</evidence>
<dbReference type="PROSITE" id="PS50125">
    <property type="entry name" value="GUANYLATE_CYCLASE_2"/>
    <property type="match status" value="1"/>
</dbReference>
<dbReference type="EC" id="4.6.1.1" evidence="3"/>
<sequence length="485" mass="53897">MSPSIAPAIERYLHTSDKDNPMQDRPKEAPGRNIDSRYPFYFRGLICFAAAGTLVNAVNWSAPWDLDKALTLGMAAVLLIYIGLAYRISSRASTGNAGAVQRWLSFTDAVLIGIAIALTNFSLLPALLFVTMVQFNALTAGGGRRWFEHNTGLLLGVGTGYLIHKPAMVVNADLTISAASLIGVFTYFCAYAFYTHKQIAALKQENQSLSADQHVSKMRTYKLSKYLPQRLWRAVTNGKESELVTERKLLTVFFSDIKDFSQLTEELEAETFTELLNGYLSEMARIAGQYGGTIDKFIGDAVMVVFGDDESKGPKSDALRCVAMALAMRKRVTEMKQEWYNKGISRPLQVRMGINTGYCTVGIFGTANHQSYTVMGTHVNLAARLEGAAQPGEILISHETWALIKHSVMCRDRGLVNVKGFSTPVKVYQVTDLRKNLGGQQSYLEEHAPGFSMHMDLDKIRNYDREKVLRSLEKATDTLKKKVII</sequence>
<dbReference type="AlphaFoldDB" id="A0A1C9W8T1"/>